<evidence type="ECO:0000313" key="4">
    <source>
        <dbReference type="Proteomes" id="UP000192923"/>
    </source>
</evidence>
<proteinExistence type="predicted"/>
<dbReference type="GO" id="GO:0009055">
    <property type="term" value="F:electron transfer activity"/>
    <property type="evidence" value="ECO:0007669"/>
    <property type="project" value="InterPro"/>
</dbReference>
<sequence>MRILIVYFTREGQTGRIAERIAARLAGAGHHVECRPDDGDPAAYEAVIVGASIHYGHHSLAAHLWGFRHRQALAARPAAFFSVSLTGGGPGARPLVARKYLEAYLSRTRWRPPLTAIFGGALPYSRYTPFTRGLVRLFVRMAGGDTDASRDYDYTDWEAVDGFAEDFLARVAAPESGATAR</sequence>
<dbReference type="InterPro" id="IPR026816">
    <property type="entry name" value="Flavodoxin_dom"/>
</dbReference>
<comment type="cofactor">
    <cofactor evidence="1">
        <name>FMN</name>
        <dbReference type="ChEBI" id="CHEBI:58210"/>
    </cofactor>
</comment>
<dbReference type="InterPro" id="IPR029039">
    <property type="entry name" value="Flavoprotein-like_sf"/>
</dbReference>
<gene>
    <name evidence="3" type="ORF">SAMN02949497_0711</name>
</gene>
<dbReference type="GO" id="GO:0006783">
    <property type="term" value="P:heme biosynthetic process"/>
    <property type="evidence" value="ECO:0007669"/>
    <property type="project" value="TreeGrafter"/>
</dbReference>
<accession>A0A1Y6CTA1</accession>
<reference evidence="3 4" key="1">
    <citation type="submission" date="2016-12" db="EMBL/GenBank/DDBJ databases">
        <authorList>
            <person name="Song W.-J."/>
            <person name="Kurnit D.M."/>
        </authorList>
    </citation>
    <scope>NUCLEOTIDE SEQUENCE [LARGE SCALE GENOMIC DNA]</scope>
    <source>
        <strain evidence="3 4">175</strain>
    </source>
</reference>
<evidence type="ECO:0000256" key="1">
    <source>
        <dbReference type="ARBA" id="ARBA00001917"/>
    </source>
</evidence>
<dbReference type="Gene3D" id="3.40.50.360">
    <property type="match status" value="1"/>
</dbReference>
<evidence type="ECO:0000259" key="2">
    <source>
        <dbReference type="Pfam" id="PF12724"/>
    </source>
</evidence>
<feature type="domain" description="Flavodoxin" evidence="2">
    <location>
        <begin position="4"/>
        <end position="148"/>
    </location>
</feature>
<dbReference type="OrthoDB" id="9795729at2"/>
<dbReference type="RefSeq" id="WP_085210002.1">
    <property type="nucleotide sequence ID" value="NZ_FXAM01000001.1"/>
</dbReference>
<dbReference type="STRING" id="1760988.SAMN02949497_0711"/>
<dbReference type="AlphaFoldDB" id="A0A1Y6CTA1"/>
<dbReference type="GO" id="GO:0070819">
    <property type="term" value="F:menaquinone-dependent protoporphyrinogen oxidase activity"/>
    <property type="evidence" value="ECO:0007669"/>
    <property type="project" value="TreeGrafter"/>
</dbReference>
<organism evidence="3 4">
    <name type="scientific">Methylomagnum ishizawai</name>
    <dbReference type="NCBI Taxonomy" id="1760988"/>
    <lineage>
        <taxon>Bacteria</taxon>
        <taxon>Pseudomonadati</taxon>
        <taxon>Pseudomonadota</taxon>
        <taxon>Gammaproteobacteria</taxon>
        <taxon>Methylococcales</taxon>
        <taxon>Methylococcaceae</taxon>
        <taxon>Methylomagnum</taxon>
    </lineage>
</organism>
<keyword evidence="4" id="KW-1185">Reference proteome</keyword>
<evidence type="ECO:0000313" key="3">
    <source>
        <dbReference type="EMBL" id="SMF93430.1"/>
    </source>
</evidence>
<name>A0A1Y6CTA1_9GAMM</name>
<dbReference type="SUPFAM" id="SSF52218">
    <property type="entry name" value="Flavoproteins"/>
    <property type="match status" value="1"/>
</dbReference>
<dbReference type="InterPro" id="IPR001226">
    <property type="entry name" value="Flavodoxin_CS"/>
</dbReference>
<dbReference type="EMBL" id="FXAM01000001">
    <property type="protein sequence ID" value="SMF93430.1"/>
    <property type="molecule type" value="Genomic_DNA"/>
</dbReference>
<protein>
    <submittedName>
        <fullName evidence="3">Menaquinone-dependent protoporphyrinogen oxidase</fullName>
    </submittedName>
</protein>
<dbReference type="PROSITE" id="PS00201">
    <property type="entry name" value="FLAVODOXIN"/>
    <property type="match status" value="1"/>
</dbReference>
<dbReference type="InterPro" id="IPR052200">
    <property type="entry name" value="Protoporphyrinogen_IX_DH"/>
</dbReference>
<dbReference type="PANTHER" id="PTHR38030:SF2">
    <property type="entry name" value="PROTOPORPHYRINOGEN IX DEHYDROGENASE [QUINONE]"/>
    <property type="match status" value="1"/>
</dbReference>
<dbReference type="Pfam" id="PF12724">
    <property type="entry name" value="Flavodoxin_5"/>
    <property type="match status" value="1"/>
</dbReference>
<dbReference type="GO" id="GO:0010181">
    <property type="term" value="F:FMN binding"/>
    <property type="evidence" value="ECO:0007669"/>
    <property type="project" value="InterPro"/>
</dbReference>
<dbReference type="PANTHER" id="PTHR38030">
    <property type="entry name" value="PROTOPORPHYRINOGEN IX DEHYDROGENASE [MENAQUINONE]"/>
    <property type="match status" value="1"/>
</dbReference>
<dbReference type="Proteomes" id="UP000192923">
    <property type="component" value="Unassembled WGS sequence"/>
</dbReference>